<evidence type="ECO:0000313" key="7">
    <source>
        <dbReference type="EMBL" id="JAS09246.1"/>
    </source>
</evidence>
<dbReference type="InterPro" id="IPR005813">
    <property type="entry name" value="Ribosomal_bL20"/>
</dbReference>
<name>A0A1B6C6W6_9HEMI</name>
<dbReference type="GO" id="GO:1990904">
    <property type="term" value="C:ribonucleoprotein complex"/>
    <property type="evidence" value="ECO:0007669"/>
    <property type="project" value="UniProtKB-KW"/>
</dbReference>
<evidence type="ECO:0000256" key="3">
    <source>
        <dbReference type="ARBA" id="ARBA00023274"/>
    </source>
</evidence>
<accession>A0A1B6C6W6</accession>
<sequence>MVFLSLFKLARSRGPDEFWRKKRIFKMSAHFRGRKRNCYSLAVRYVERAMQFATKGRELKKLDMRELWTTRVTAGCEELGLTFPLLKDGLIKSDVLLNRKTLADLAIWEPRTFKALTQLAWTKAAEDNMKGIDKVREEPPDNVFTRGMLKK</sequence>
<keyword evidence="2 6" id="KW-0689">Ribosomal protein</keyword>
<comment type="similarity">
    <text evidence="1 6">Belongs to the bacterial ribosomal protein bL20 family.</text>
</comment>
<organism evidence="7">
    <name type="scientific">Clastoptera arizonana</name>
    <name type="common">Arizona spittle bug</name>
    <dbReference type="NCBI Taxonomy" id="38151"/>
    <lineage>
        <taxon>Eukaryota</taxon>
        <taxon>Metazoa</taxon>
        <taxon>Ecdysozoa</taxon>
        <taxon>Arthropoda</taxon>
        <taxon>Hexapoda</taxon>
        <taxon>Insecta</taxon>
        <taxon>Pterygota</taxon>
        <taxon>Neoptera</taxon>
        <taxon>Paraneoptera</taxon>
        <taxon>Hemiptera</taxon>
        <taxon>Auchenorrhyncha</taxon>
        <taxon>Cercopoidea</taxon>
        <taxon>Clastopteridae</taxon>
        <taxon>Clastoptera</taxon>
    </lineage>
</organism>
<gene>
    <name evidence="8" type="ORF">g.594</name>
    <name evidence="7" type="ORF">g.595</name>
</gene>
<dbReference type="GO" id="GO:0003735">
    <property type="term" value="F:structural constituent of ribosome"/>
    <property type="evidence" value="ECO:0007669"/>
    <property type="project" value="InterPro"/>
</dbReference>
<dbReference type="SUPFAM" id="SSF74731">
    <property type="entry name" value="Ribosomal protein L20"/>
    <property type="match status" value="1"/>
</dbReference>
<dbReference type="GO" id="GO:0005840">
    <property type="term" value="C:ribosome"/>
    <property type="evidence" value="ECO:0007669"/>
    <property type="project" value="UniProtKB-KW"/>
</dbReference>
<dbReference type="FunFam" id="1.10.1900.20:FF:000001">
    <property type="entry name" value="50S ribosomal protein L20"/>
    <property type="match status" value="1"/>
</dbReference>
<dbReference type="EMBL" id="GEDC01007332">
    <property type="protein sequence ID" value="JAS29966.1"/>
    <property type="molecule type" value="Transcribed_RNA"/>
</dbReference>
<protein>
    <recommendedName>
        <fullName evidence="4">Large ribosomal subunit protein bL20m</fullName>
    </recommendedName>
    <alternativeName>
        <fullName evidence="5">39S ribosomal protein L20, mitochondrial</fullName>
    </alternativeName>
</protein>
<evidence type="ECO:0000256" key="2">
    <source>
        <dbReference type="ARBA" id="ARBA00022980"/>
    </source>
</evidence>
<dbReference type="Pfam" id="PF00453">
    <property type="entry name" value="Ribosomal_L20"/>
    <property type="match status" value="1"/>
</dbReference>
<dbReference type="Gene3D" id="6.10.160.10">
    <property type="match status" value="1"/>
</dbReference>
<evidence type="ECO:0000256" key="4">
    <source>
        <dbReference type="ARBA" id="ARBA00072767"/>
    </source>
</evidence>
<proteinExistence type="inferred from homology"/>
<dbReference type="Gene3D" id="1.10.1900.20">
    <property type="entry name" value="Ribosomal protein L20"/>
    <property type="match status" value="1"/>
</dbReference>
<reference evidence="7" key="1">
    <citation type="submission" date="2015-12" db="EMBL/GenBank/DDBJ databases">
        <title>De novo transcriptome assembly of four potential Pierce s Disease insect vectors from Arizona vineyards.</title>
        <authorList>
            <person name="Tassone E.E."/>
        </authorList>
    </citation>
    <scope>NUCLEOTIDE SEQUENCE</scope>
</reference>
<evidence type="ECO:0000256" key="1">
    <source>
        <dbReference type="ARBA" id="ARBA00007698"/>
    </source>
</evidence>
<dbReference type="EMBL" id="GEDC01028052">
    <property type="protein sequence ID" value="JAS09246.1"/>
    <property type="molecule type" value="Transcribed_RNA"/>
</dbReference>
<dbReference type="AlphaFoldDB" id="A0A1B6C6W6"/>
<dbReference type="PANTHER" id="PTHR10986">
    <property type="entry name" value="39S RIBOSOMAL PROTEIN L20"/>
    <property type="match status" value="1"/>
</dbReference>
<evidence type="ECO:0000313" key="8">
    <source>
        <dbReference type="EMBL" id="JAS29966.1"/>
    </source>
</evidence>
<dbReference type="InterPro" id="IPR035566">
    <property type="entry name" value="Ribosomal_protein_bL20_C"/>
</dbReference>
<keyword evidence="3 6" id="KW-0687">Ribonucleoprotein</keyword>
<evidence type="ECO:0000256" key="5">
    <source>
        <dbReference type="ARBA" id="ARBA00076245"/>
    </source>
</evidence>
<dbReference type="NCBIfam" id="TIGR01032">
    <property type="entry name" value="rplT_bact"/>
    <property type="match status" value="1"/>
</dbReference>
<dbReference type="PRINTS" id="PR00062">
    <property type="entry name" value="RIBOSOMALL20"/>
</dbReference>
<dbReference type="GO" id="GO:0019843">
    <property type="term" value="F:rRNA binding"/>
    <property type="evidence" value="ECO:0007669"/>
    <property type="project" value="InterPro"/>
</dbReference>
<dbReference type="GO" id="GO:0006412">
    <property type="term" value="P:translation"/>
    <property type="evidence" value="ECO:0007669"/>
    <property type="project" value="InterPro"/>
</dbReference>
<evidence type="ECO:0000256" key="6">
    <source>
        <dbReference type="RuleBase" id="RU000561"/>
    </source>
</evidence>